<dbReference type="Proteomes" id="UP000789920">
    <property type="component" value="Unassembled WGS sequence"/>
</dbReference>
<accession>A0ACA9SQA0</accession>
<keyword evidence="2" id="KW-1185">Reference proteome</keyword>
<organism evidence="1 2">
    <name type="scientific">Racocetra persica</name>
    <dbReference type="NCBI Taxonomy" id="160502"/>
    <lineage>
        <taxon>Eukaryota</taxon>
        <taxon>Fungi</taxon>
        <taxon>Fungi incertae sedis</taxon>
        <taxon>Mucoromycota</taxon>
        <taxon>Glomeromycotina</taxon>
        <taxon>Glomeromycetes</taxon>
        <taxon>Diversisporales</taxon>
        <taxon>Gigasporaceae</taxon>
        <taxon>Racocetra</taxon>
    </lineage>
</organism>
<evidence type="ECO:0000313" key="2">
    <source>
        <dbReference type="Proteomes" id="UP000789920"/>
    </source>
</evidence>
<proteinExistence type="predicted"/>
<gene>
    <name evidence="1" type="ORF">RPERSI_LOCUS34030</name>
</gene>
<protein>
    <submittedName>
        <fullName evidence="1">34456_t:CDS:1</fullName>
    </submittedName>
</protein>
<reference evidence="1" key="1">
    <citation type="submission" date="2021-06" db="EMBL/GenBank/DDBJ databases">
        <authorList>
            <person name="Kallberg Y."/>
            <person name="Tangrot J."/>
            <person name="Rosling A."/>
        </authorList>
    </citation>
    <scope>NUCLEOTIDE SEQUENCE</scope>
    <source>
        <strain evidence="1">MA461A</strain>
    </source>
</reference>
<comment type="caution">
    <text evidence="1">The sequence shown here is derived from an EMBL/GenBank/DDBJ whole genome shotgun (WGS) entry which is preliminary data.</text>
</comment>
<name>A0ACA9SQA0_9GLOM</name>
<evidence type="ECO:0000313" key="1">
    <source>
        <dbReference type="EMBL" id="CAG8846223.1"/>
    </source>
</evidence>
<feature type="non-terminal residue" evidence="1">
    <location>
        <position position="1"/>
    </location>
</feature>
<dbReference type="EMBL" id="CAJVQC010150208">
    <property type="protein sequence ID" value="CAG8846223.1"/>
    <property type="molecule type" value="Genomic_DNA"/>
</dbReference>
<sequence>LNMTPTTILVMKTQYDANNDSVMKTQHNVNDDSNNENSI</sequence>